<dbReference type="PROSITE" id="PS51212">
    <property type="entry name" value="WSC"/>
    <property type="match status" value="1"/>
</dbReference>
<evidence type="ECO:0000256" key="7">
    <source>
        <dbReference type="SAM" id="MobiDB-lite"/>
    </source>
</evidence>
<keyword evidence="3" id="KW-0812">Transmembrane</keyword>
<keyword evidence="6" id="KW-0472">Membrane</keyword>
<dbReference type="Pfam" id="PF02010">
    <property type="entry name" value="REJ"/>
    <property type="match status" value="1"/>
</dbReference>
<dbReference type="InterPro" id="IPR035986">
    <property type="entry name" value="PKD_dom_sf"/>
</dbReference>
<keyword evidence="8" id="KW-0732">Signal</keyword>
<sequence length="1032" mass="114052">MAKKLHLLYGLILLCFFLAACATPGDQDEFEVPWFVGCFNNSEVDLNSSVDSLQEDQVTPFSCVYLCVINSKFRFAAVKNGNHCFCLSQIQENSRVNQSLCNLGCHGDGDDGDDDGDDDDDDDDDDGITCGGTNLSSVYSLAVPLVVSLNVSLPEQVKVNTTITAIAGLSIKRPMHEISGLDKIRKLNQTADIIIVKWYSGSQLYNTSQHALEGNLTTTFSTVQLSLIVPGNHYICVEASNLFSYQKTCSLVFAGIPITGLKLVAVEQGRKASLFSPLFPTLVVHLKYRILSGSRPKFRFDFGDGGPSFNVSNSTSGSDSLGSSCVTVAHGFTQCGNVTVNVTASNALSQLSLSHQVNVKHYLDSVEIVTDGRSCINVEANVSTTLTARVKFLNIRQGCLVSYEWDFNCSSSANVTTQVPTVSHVFSGSQQIYHVTVRASSETNSEEATQKVCIQQELKGVVIKLEKSYSLLSTAHTELIQLSAELKEESDMHKPVSFMLYRSDKRSPVKGRTGKFPLSFRQPGWVVVYVQAYNKVSRVNSTEIAFDVRRPVSGLRIHHERGVGLRGTETHLRADLESGTNVTFYWNFGDGSPTSIFNTTSRDVYYNYTKNGRYLISVTADNVIEREEASIYIAIIDDPKWSAPEVTIYGPYRTSVSRSQEIHLEAYATLPRNATHELVYKWKASYNDGSRKGDVVHLDEDSLSEPVLVIPERTLDYGEYVFQVEVYPKEMTDLKAVNKQWIKVVQTPLVAIIEGATMMVVGGENEQVVLDASSSFDPDYSDDTNISFEWKFDEASCFKQGRKRTDCLSGVDRNKSKFSLPLDCLKSRRTCEFSVKVKKDSRQALASKYLYLDKKDPHVLSTNCPQCVKGPINPRSPLIITGLCSSCQHSNISYEWKLFHVGKSKLQKDEECKANLLVSTGRTSTQSPISTLAFSTTQIPPTTRPQAGHKPRSFQRTYAKFSSGDICEDPDEMMRPNLVPSPRPHNLGSSGGGDSGGNKKTTKRPVSTKANTTDGAASHDDDDSDMRIFMTH</sequence>
<comment type="similarity">
    <text evidence="2">Belongs to the polycystin family.</text>
</comment>
<dbReference type="Pfam" id="PF00801">
    <property type="entry name" value="PKD"/>
    <property type="match status" value="3"/>
</dbReference>
<comment type="caution">
    <text evidence="12">The sequence shown here is derived from an EMBL/GenBank/DDBJ whole genome shotgun (WGS) entry which is preliminary data.</text>
</comment>
<evidence type="ECO:0008006" key="14">
    <source>
        <dbReference type="Google" id="ProtNLM"/>
    </source>
</evidence>
<dbReference type="InterPro" id="IPR000601">
    <property type="entry name" value="PKD_dom"/>
</dbReference>
<dbReference type="PROSITE" id="PS50093">
    <property type="entry name" value="PKD"/>
    <property type="match status" value="2"/>
</dbReference>
<dbReference type="PROSITE" id="PS51257">
    <property type="entry name" value="PROKAR_LIPOPROTEIN"/>
    <property type="match status" value="1"/>
</dbReference>
<accession>A0ABN8R9L6</accession>
<evidence type="ECO:0000313" key="13">
    <source>
        <dbReference type="Proteomes" id="UP001159405"/>
    </source>
</evidence>
<dbReference type="EMBL" id="CALNXK010000192">
    <property type="protein sequence ID" value="CAH3174562.1"/>
    <property type="molecule type" value="Genomic_DNA"/>
</dbReference>
<reference evidence="12 13" key="1">
    <citation type="submission" date="2022-05" db="EMBL/GenBank/DDBJ databases">
        <authorList>
            <consortium name="Genoscope - CEA"/>
            <person name="William W."/>
        </authorList>
    </citation>
    <scope>NUCLEOTIDE SEQUENCE [LARGE SCALE GENOMIC DNA]</scope>
</reference>
<dbReference type="PROSITE" id="PS51111">
    <property type="entry name" value="REJ"/>
    <property type="match status" value="1"/>
</dbReference>
<keyword evidence="13" id="KW-1185">Reference proteome</keyword>
<dbReference type="Pfam" id="PF01822">
    <property type="entry name" value="WSC"/>
    <property type="match status" value="1"/>
</dbReference>
<feature type="domain" description="PKD" evidence="9">
    <location>
        <begin position="577"/>
        <end position="622"/>
    </location>
</feature>
<evidence type="ECO:0000256" key="1">
    <source>
        <dbReference type="ARBA" id="ARBA00004141"/>
    </source>
</evidence>
<keyword evidence="5" id="KW-1133">Transmembrane helix</keyword>
<gene>
    <name evidence="12" type="ORF">PLOB_00015367</name>
</gene>
<dbReference type="InterPro" id="IPR014010">
    <property type="entry name" value="REJ_dom"/>
</dbReference>
<evidence type="ECO:0000256" key="2">
    <source>
        <dbReference type="ARBA" id="ARBA00007200"/>
    </source>
</evidence>
<dbReference type="SMART" id="SM00089">
    <property type="entry name" value="PKD"/>
    <property type="match status" value="3"/>
</dbReference>
<evidence type="ECO:0000256" key="5">
    <source>
        <dbReference type="ARBA" id="ARBA00022989"/>
    </source>
</evidence>
<dbReference type="SUPFAM" id="SSF49299">
    <property type="entry name" value="PKD domain"/>
    <property type="match status" value="3"/>
</dbReference>
<evidence type="ECO:0000256" key="8">
    <source>
        <dbReference type="SAM" id="SignalP"/>
    </source>
</evidence>
<feature type="compositionally biased region" description="Polar residues" evidence="7">
    <location>
        <begin position="1004"/>
        <end position="1013"/>
    </location>
</feature>
<dbReference type="InterPro" id="IPR002859">
    <property type="entry name" value="PKD/REJ-like"/>
</dbReference>
<feature type="chain" id="PRO_5046531924" description="PKD domain-containing protein" evidence="8">
    <location>
        <begin position="23"/>
        <end position="1032"/>
    </location>
</feature>
<evidence type="ECO:0000259" key="9">
    <source>
        <dbReference type="PROSITE" id="PS50093"/>
    </source>
</evidence>
<feature type="signal peptide" evidence="8">
    <location>
        <begin position="1"/>
        <end position="22"/>
    </location>
</feature>
<feature type="domain" description="REJ" evidence="10">
    <location>
        <begin position="641"/>
        <end position="790"/>
    </location>
</feature>
<evidence type="ECO:0000256" key="6">
    <source>
        <dbReference type="ARBA" id="ARBA00023136"/>
    </source>
</evidence>
<evidence type="ECO:0000259" key="11">
    <source>
        <dbReference type="PROSITE" id="PS51212"/>
    </source>
</evidence>
<dbReference type="InterPro" id="IPR013783">
    <property type="entry name" value="Ig-like_fold"/>
</dbReference>
<evidence type="ECO:0000313" key="12">
    <source>
        <dbReference type="EMBL" id="CAH3174562.1"/>
    </source>
</evidence>
<proteinExistence type="inferred from homology"/>
<evidence type="ECO:0000259" key="10">
    <source>
        <dbReference type="PROSITE" id="PS51111"/>
    </source>
</evidence>
<comment type="subcellular location">
    <subcellularLocation>
        <location evidence="1">Membrane</location>
        <topology evidence="1">Multi-pass membrane protein</topology>
    </subcellularLocation>
</comment>
<dbReference type="Proteomes" id="UP001159405">
    <property type="component" value="Unassembled WGS sequence"/>
</dbReference>
<dbReference type="PANTHER" id="PTHR46730:SF1">
    <property type="entry name" value="PLAT DOMAIN-CONTAINING PROTEIN"/>
    <property type="match status" value="1"/>
</dbReference>
<organism evidence="12 13">
    <name type="scientific">Porites lobata</name>
    <dbReference type="NCBI Taxonomy" id="104759"/>
    <lineage>
        <taxon>Eukaryota</taxon>
        <taxon>Metazoa</taxon>
        <taxon>Cnidaria</taxon>
        <taxon>Anthozoa</taxon>
        <taxon>Hexacorallia</taxon>
        <taxon>Scleractinia</taxon>
        <taxon>Fungiina</taxon>
        <taxon>Poritidae</taxon>
        <taxon>Porites</taxon>
    </lineage>
</organism>
<keyword evidence="4" id="KW-0677">Repeat</keyword>
<dbReference type="PANTHER" id="PTHR46730">
    <property type="entry name" value="POLYCYSTIN-1"/>
    <property type="match status" value="1"/>
</dbReference>
<protein>
    <recommendedName>
        <fullName evidence="14">PKD domain-containing protein</fullName>
    </recommendedName>
</protein>
<feature type="domain" description="WSC" evidence="11">
    <location>
        <begin position="32"/>
        <end position="142"/>
    </location>
</feature>
<feature type="region of interest" description="Disordered" evidence="7">
    <location>
        <begin position="963"/>
        <end position="1032"/>
    </location>
</feature>
<name>A0ABN8R9L6_9CNID</name>
<dbReference type="InterPro" id="IPR022409">
    <property type="entry name" value="PKD/Chitinase_dom"/>
</dbReference>
<feature type="domain" description="PKD" evidence="9">
    <location>
        <begin position="292"/>
        <end position="359"/>
    </location>
</feature>
<dbReference type="CDD" id="cd00146">
    <property type="entry name" value="PKD"/>
    <property type="match status" value="2"/>
</dbReference>
<evidence type="ECO:0000256" key="4">
    <source>
        <dbReference type="ARBA" id="ARBA00022737"/>
    </source>
</evidence>
<dbReference type="Gene3D" id="2.60.40.10">
    <property type="entry name" value="Immunoglobulins"/>
    <property type="match status" value="3"/>
</dbReference>
<dbReference type="InterPro" id="IPR002889">
    <property type="entry name" value="WSC_carb-bd"/>
</dbReference>
<evidence type="ECO:0000256" key="3">
    <source>
        <dbReference type="ARBA" id="ARBA00022692"/>
    </source>
</evidence>